<evidence type="ECO:0000313" key="5">
    <source>
        <dbReference type="EMBL" id="OLP99921.1"/>
    </source>
</evidence>
<dbReference type="SUPFAM" id="SSF48403">
    <property type="entry name" value="Ankyrin repeat"/>
    <property type="match status" value="1"/>
</dbReference>
<keyword evidence="6" id="KW-1185">Reference proteome</keyword>
<keyword evidence="2 3" id="KW-0040">ANK repeat</keyword>
<gene>
    <name evidence="5" type="primary">ANKRD17</name>
    <name evidence="5" type="ORF">AK812_SmicGene17457</name>
</gene>
<accession>A0A1Q9DXN4</accession>
<feature type="repeat" description="ANK" evidence="3">
    <location>
        <begin position="245"/>
        <end position="277"/>
    </location>
</feature>
<feature type="repeat" description="ANK" evidence="3">
    <location>
        <begin position="212"/>
        <end position="244"/>
    </location>
</feature>
<evidence type="ECO:0000313" key="6">
    <source>
        <dbReference type="Proteomes" id="UP000186817"/>
    </source>
</evidence>
<proteinExistence type="predicted"/>
<dbReference type="Proteomes" id="UP000186817">
    <property type="component" value="Unassembled WGS sequence"/>
</dbReference>
<dbReference type="SMART" id="SM00248">
    <property type="entry name" value="ANK"/>
    <property type="match status" value="6"/>
</dbReference>
<feature type="compositionally biased region" description="Basic and acidic residues" evidence="4">
    <location>
        <begin position="300"/>
        <end position="310"/>
    </location>
</feature>
<dbReference type="Gene3D" id="1.25.40.20">
    <property type="entry name" value="Ankyrin repeat-containing domain"/>
    <property type="match status" value="2"/>
</dbReference>
<dbReference type="PRINTS" id="PR01415">
    <property type="entry name" value="ANKYRIN"/>
</dbReference>
<dbReference type="PANTHER" id="PTHR24188">
    <property type="entry name" value="ANKYRIN REPEAT PROTEIN"/>
    <property type="match status" value="1"/>
</dbReference>
<feature type="repeat" description="ANK" evidence="3">
    <location>
        <begin position="179"/>
        <end position="211"/>
    </location>
</feature>
<protein>
    <submittedName>
        <fullName evidence="5">Ankyrin repeat domain-containing protein 17</fullName>
    </submittedName>
</protein>
<organism evidence="5 6">
    <name type="scientific">Symbiodinium microadriaticum</name>
    <name type="common">Dinoflagellate</name>
    <name type="synonym">Zooxanthella microadriatica</name>
    <dbReference type="NCBI Taxonomy" id="2951"/>
    <lineage>
        <taxon>Eukaryota</taxon>
        <taxon>Sar</taxon>
        <taxon>Alveolata</taxon>
        <taxon>Dinophyceae</taxon>
        <taxon>Suessiales</taxon>
        <taxon>Symbiodiniaceae</taxon>
        <taxon>Symbiodinium</taxon>
    </lineage>
</organism>
<dbReference type="Pfam" id="PF12796">
    <property type="entry name" value="Ank_2"/>
    <property type="match status" value="1"/>
</dbReference>
<dbReference type="CDD" id="cd17039">
    <property type="entry name" value="Ubl_ubiquitin_like"/>
    <property type="match status" value="1"/>
</dbReference>
<dbReference type="OrthoDB" id="448960at2759"/>
<dbReference type="PROSITE" id="PS50088">
    <property type="entry name" value="ANK_REPEAT"/>
    <property type="match status" value="5"/>
</dbReference>
<name>A0A1Q9DXN4_SYMMI</name>
<evidence type="ECO:0000256" key="1">
    <source>
        <dbReference type="ARBA" id="ARBA00022737"/>
    </source>
</evidence>
<feature type="repeat" description="ANK" evidence="3">
    <location>
        <begin position="146"/>
        <end position="178"/>
    </location>
</feature>
<feature type="region of interest" description="Disordered" evidence="4">
    <location>
        <begin position="297"/>
        <end position="326"/>
    </location>
</feature>
<reference evidence="5 6" key="1">
    <citation type="submission" date="2016-02" db="EMBL/GenBank/DDBJ databases">
        <title>Genome analysis of coral dinoflagellate symbionts highlights evolutionary adaptations to a symbiotic lifestyle.</title>
        <authorList>
            <person name="Aranda M."/>
            <person name="Li Y."/>
            <person name="Liew Y.J."/>
            <person name="Baumgarten S."/>
            <person name="Simakov O."/>
            <person name="Wilson M."/>
            <person name="Piel J."/>
            <person name="Ashoor H."/>
            <person name="Bougouffa S."/>
            <person name="Bajic V.B."/>
            <person name="Ryu T."/>
            <person name="Ravasi T."/>
            <person name="Bayer T."/>
            <person name="Micklem G."/>
            <person name="Kim H."/>
            <person name="Bhak J."/>
            <person name="Lajeunesse T.C."/>
            <person name="Voolstra C.R."/>
        </authorList>
    </citation>
    <scope>NUCLEOTIDE SEQUENCE [LARGE SCALE GENOMIC DNA]</scope>
    <source>
        <strain evidence="5 6">CCMP2467</strain>
    </source>
</reference>
<dbReference type="AlphaFoldDB" id="A0A1Q9DXN4"/>
<dbReference type="Pfam" id="PF13637">
    <property type="entry name" value="Ank_4"/>
    <property type="match status" value="1"/>
</dbReference>
<comment type="caution">
    <text evidence="5">The sequence shown here is derived from an EMBL/GenBank/DDBJ whole genome shotgun (WGS) entry which is preliminary data.</text>
</comment>
<keyword evidence="1" id="KW-0677">Repeat</keyword>
<dbReference type="InterPro" id="IPR036770">
    <property type="entry name" value="Ankyrin_rpt-contain_sf"/>
</dbReference>
<evidence type="ECO:0000256" key="3">
    <source>
        <dbReference type="PROSITE-ProRule" id="PRU00023"/>
    </source>
</evidence>
<dbReference type="InterPro" id="IPR002110">
    <property type="entry name" value="Ankyrin_rpt"/>
</dbReference>
<sequence length="326" mass="34893">MLRIWRPSGQELIALSAEEFSDADAVKKHLREVYGFPVYLQQLLHSGRNLADDFKVDNGMDLQVVLLTISGISHSGHAACIAGQDLADAARRNDVNVVRCLLEAGVDKEFRVGDKTALMLASDLGHLEVVRLLLEAGADKECWDSFGRTALLQASESGHLEIVRLLLEAGADKDCWNTVGETALLLASESGHLEVARLLLEAGANKDCTDLVGKTALLRASESGHSEIARLLVEAGADKDCKDLAGMTALLLASEGGHSEVARLLLDADVAKDIPEVDDGGRRVDQPRAQALARYLQPDTKGKGKGDHKGALPNLDAAWQPLSQAG</sequence>
<evidence type="ECO:0000256" key="2">
    <source>
        <dbReference type="ARBA" id="ARBA00023043"/>
    </source>
</evidence>
<evidence type="ECO:0000256" key="4">
    <source>
        <dbReference type="SAM" id="MobiDB-lite"/>
    </source>
</evidence>
<feature type="repeat" description="ANK" evidence="3">
    <location>
        <begin position="113"/>
        <end position="145"/>
    </location>
</feature>
<dbReference type="PANTHER" id="PTHR24188:SF29">
    <property type="entry name" value="GH09064P"/>
    <property type="match status" value="1"/>
</dbReference>
<dbReference type="PROSITE" id="PS50297">
    <property type="entry name" value="ANK_REP_REGION"/>
    <property type="match status" value="4"/>
</dbReference>
<dbReference type="EMBL" id="LSRX01000345">
    <property type="protein sequence ID" value="OLP99921.1"/>
    <property type="molecule type" value="Genomic_DNA"/>
</dbReference>